<dbReference type="RefSeq" id="WP_119953454.1">
    <property type="nucleotide sequence ID" value="NZ_QYUR01000002.1"/>
</dbReference>
<protein>
    <submittedName>
        <fullName evidence="3">Thermonuclease family protein</fullName>
    </submittedName>
</protein>
<dbReference type="PROSITE" id="PS50830">
    <property type="entry name" value="TNASE_3"/>
    <property type="match status" value="1"/>
</dbReference>
<accession>A0A418XKY7</accession>
<evidence type="ECO:0000313" key="3">
    <source>
        <dbReference type="EMBL" id="RJG13132.1"/>
    </source>
</evidence>
<feature type="chain" id="PRO_5019023982" evidence="1">
    <location>
        <begin position="29"/>
        <end position="266"/>
    </location>
</feature>
<dbReference type="SUPFAM" id="SSF50199">
    <property type="entry name" value="Staphylococcal nuclease"/>
    <property type="match status" value="1"/>
</dbReference>
<feature type="domain" description="TNase-like" evidence="2">
    <location>
        <begin position="41"/>
        <end position="166"/>
    </location>
</feature>
<sequence length="266" mass="28574">MGFSVLLKKASLAGAFFVSLATVFPAQAFCPAPAGLPIVSVQRVVDGDTLKLSDGRSVRLIGLNAPELAHHGRSAEPFAEMARRRLQALVSASDGRIGLQPGREAKDHYGRTLAHGYDGEGRNLEAQLLAEGLGYLVAVAPNVALVSCQQAAERAARASQLGLWRKSPVQTPEQLSAGGFALIRGQVEKVERNRGGLWLELDDSLVLHVAPKSLGQFDLKSLQDLAGRRVEARGWVIDRSRRGGVKPGQARWMLPLTHAAMLEVLP</sequence>
<dbReference type="InterPro" id="IPR035437">
    <property type="entry name" value="SNase_OB-fold_sf"/>
</dbReference>
<dbReference type="InterPro" id="IPR016071">
    <property type="entry name" value="Staphylococal_nuclease_OB-fold"/>
</dbReference>
<dbReference type="AlphaFoldDB" id="A0A418XKY7"/>
<dbReference type="OrthoDB" id="6867997at2"/>
<evidence type="ECO:0000313" key="4">
    <source>
        <dbReference type="Proteomes" id="UP000284021"/>
    </source>
</evidence>
<organism evidence="3 4">
    <name type="scientific">Pseudomonas cavernicola</name>
    <dbReference type="NCBI Taxonomy" id="2320866"/>
    <lineage>
        <taxon>Bacteria</taxon>
        <taxon>Pseudomonadati</taxon>
        <taxon>Pseudomonadota</taxon>
        <taxon>Gammaproteobacteria</taxon>
        <taxon>Pseudomonadales</taxon>
        <taxon>Pseudomonadaceae</taxon>
        <taxon>Pseudomonas</taxon>
    </lineage>
</organism>
<dbReference type="EMBL" id="QYUR01000002">
    <property type="protein sequence ID" value="RJG13132.1"/>
    <property type="molecule type" value="Genomic_DNA"/>
</dbReference>
<dbReference type="SMART" id="SM00318">
    <property type="entry name" value="SNc"/>
    <property type="match status" value="1"/>
</dbReference>
<keyword evidence="1" id="KW-0732">Signal</keyword>
<reference evidence="3 4" key="1">
    <citation type="submission" date="2018-09" db="EMBL/GenBank/DDBJ databases">
        <authorList>
            <person name="Zhu H."/>
        </authorList>
    </citation>
    <scope>NUCLEOTIDE SEQUENCE [LARGE SCALE GENOMIC DNA]</scope>
    <source>
        <strain evidence="3 4">K1S02-6</strain>
    </source>
</reference>
<keyword evidence="4" id="KW-1185">Reference proteome</keyword>
<name>A0A418XKY7_9PSED</name>
<dbReference type="Gene3D" id="2.40.50.90">
    <property type="match status" value="1"/>
</dbReference>
<evidence type="ECO:0000259" key="2">
    <source>
        <dbReference type="PROSITE" id="PS50830"/>
    </source>
</evidence>
<dbReference type="Pfam" id="PF00565">
    <property type="entry name" value="SNase"/>
    <property type="match status" value="1"/>
</dbReference>
<comment type="caution">
    <text evidence="3">The sequence shown here is derived from an EMBL/GenBank/DDBJ whole genome shotgun (WGS) entry which is preliminary data.</text>
</comment>
<evidence type="ECO:0000256" key="1">
    <source>
        <dbReference type="SAM" id="SignalP"/>
    </source>
</evidence>
<proteinExistence type="predicted"/>
<dbReference type="Proteomes" id="UP000284021">
    <property type="component" value="Unassembled WGS sequence"/>
</dbReference>
<gene>
    <name evidence="3" type="ORF">D3879_07635</name>
</gene>
<feature type="signal peptide" evidence="1">
    <location>
        <begin position="1"/>
        <end position="28"/>
    </location>
</feature>